<dbReference type="InterPro" id="IPR005225">
    <property type="entry name" value="Small_GTP-bd"/>
</dbReference>
<evidence type="ECO:0000259" key="10">
    <source>
        <dbReference type="PROSITE" id="PS51883"/>
    </source>
</evidence>
<dbReference type="NCBIfam" id="TIGR02729">
    <property type="entry name" value="Obg_CgtA"/>
    <property type="match status" value="1"/>
</dbReference>
<dbReference type="Pfam" id="PF01018">
    <property type="entry name" value="GTP1_OBG"/>
    <property type="match status" value="1"/>
</dbReference>
<dbReference type="EMBL" id="JRYO01000215">
    <property type="protein sequence ID" value="KHE91133.1"/>
    <property type="molecule type" value="Genomic_DNA"/>
</dbReference>
<feature type="binding site" evidence="8">
    <location>
        <begin position="203"/>
        <end position="210"/>
    </location>
    <ligand>
        <name>GTP</name>
        <dbReference type="ChEBI" id="CHEBI:37565"/>
    </ligand>
</feature>
<organism evidence="11 12">
    <name type="scientific">Candidatus Scalindua brodae</name>
    <dbReference type="NCBI Taxonomy" id="237368"/>
    <lineage>
        <taxon>Bacteria</taxon>
        <taxon>Pseudomonadati</taxon>
        <taxon>Planctomycetota</taxon>
        <taxon>Candidatus Brocadiia</taxon>
        <taxon>Candidatus Brocadiales</taxon>
        <taxon>Candidatus Scalinduaceae</taxon>
        <taxon>Candidatus Scalindua</taxon>
    </lineage>
</organism>
<keyword evidence="6 8" id="KW-0460">Magnesium</keyword>
<dbReference type="Gene3D" id="3.40.50.300">
    <property type="entry name" value="P-loop containing nucleotide triphosphate hydrolases"/>
    <property type="match status" value="1"/>
</dbReference>
<dbReference type="PIRSF" id="PIRSF002401">
    <property type="entry name" value="GTP_bd_Obg/CgtA"/>
    <property type="match status" value="1"/>
</dbReference>
<dbReference type="GO" id="GO:0043022">
    <property type="term" value="F:ribosome binding"/>
    <property type="evidence" value="ECO:0007669"/>
    <property type="project" value="UniProtKB-ARBA"/>
</dbReference>
<evidence type="ECO:0000256" key="3">
    <source>
        <dbReference type="ARBA" id="ARBA00022723"/>
    </source>
</evidence>
<name>A0A0B0EJ43_9BACT</name>
<dbReference type="PATRIC" id="fig|237368.3.peg.3376"/>
<feature type="domain" description="OBG-type G" evidence="9">
    <location>
        <begin position="197"/>
        <end position="365"/>
    </location>
</feature>
<dbReference type="InterPro" id="IPR031167">
    <property type="entry name" value="G_OBG"/>
</dbReference>
<dbReference type="SUPFAM" id="SSF82051">
    <property type="entry name" value="Obg GTP-binding protein N-terminal domain"/>
    <property type="match status" value="1"/>
</dbReference>
<dbReference type="PROSITE" id="PS51883">
    <property type="entry name" value="OBG"/>
    <property type="match status" value="1"/>
</dbReference>
<feature type="binding site" evidence="8">
    <location>
        <begin position="317"/>
        <end position="320"/>
    </location>
    <ligand>
        <name>GTP</name>
        <dbReference type="ChEBI" id="CHEBI:37565"/>
    </ligand>
</feature>
<feature type="binding site" evidence="8">
    <location>
        <position position="230"/>
    </location>
    <ligand>
        <name>Mg(2+)</name>
        <dbReference type="ChEBI" id="CHEBI:18420"/>
    </ligand>
</feature>
<comment type="caution">
    <text evidence="11">The sequence shown here is derived from an EMBL/GenBank/DDBJ whole genome shotgun (WGS) entry which is preliminary data.</text>
</comment>
<dbReference type="GO" id="GO:0005525">
    <property type="term" value="F:GTP binding"/>
    <property type="evidence" value="ECO:0007669"/>
    <property type="project" value="UniProtKB-UniRule"/>
</dbReference>
<dbReference type="InterPro" id="IPR006073">
    <property type="entry name" value="GTP-bd"/>
</dbReference>
<dbReference type="Gene3D" id="2.70.210.12">
    <property type="entry name" value="GTP1/OBG domain"/>
    <property type="match status" value="1"/>
</dbReference>
<dbReference type="PROSITE" id="PS51710">
    <property type="entry name" value="G_OBG"/>
    <property type="match status" value="1"/>
</dbReference>
<comment type="similarity">
    <text evidence="1 8">Belongs to the TRAFAC class OBG-HflX-like GTPase superfamily. OBG GTPase family.</text>
</comment>
<dbReference type="GO" id="GO:0000287">
    <property type="term" value="F:magnesium ion binding"/>
    <property type="evidence" value="ECO:0007669"/>
    <property type="project" value="InterPro"/>
</dbReference>
<dbReference type="InterPro" id="IPR045086">
    <property type="entry name" value="OBG_GTPase"/>
</dbReference>
<dbReference type="InterPro" id="IPR027417">
    <property type="entry name" value="P-loop_NTPase"/>
</dbReference>
<dbReference type="GO" id="GO:0042254">
    <property type="term" value="P:ribosome biogenesis"/>
    <property type="evidence" value="ECO:0007669"/>
    <property type="project" value="UniProtKB-UniRule"/>
</dbReference>
<dbReference type="InterPro" id="IPR014100">
    <property type="entry name" value="GTP-bd_Obg/CgtA"/>
</dbReference>
<dbReference type="Proteomes" id="UP000030652">
    <property type="component" value="Unassembled WGS sequence"/>
</dbReference>
<comment type="subcellular location">
    <subcellularLocation>
        <location evidence="8">Cytoplasm</location>
    </subcellularLocation>
</comment>
<dbReference type="PROSITE" id="PS00905">
    <property type="entry name" value="GTP1_OBG"/>
    <property type="match status" value="1"/>
</dbReference>
<evidence type="ECO:0000256" key="1">
    <source>
        <dbReference type="ARBA" id="ARBA00007699"/>
    </source>
</evidence>
<evidence type="ECO:0000256" key="6">
    <source>
        <dbReference type="ARBA" id="ARBA00022842"/>
    </source>
</evidence>
<evidence type="ECO:0000256" key="5">
    <source>
        <dbReference type="ARBA" id="ARBA00022801"/>
    </source>
</evidence>
<keyword evidence="4 8" id="KW-0547">Nucleotide-binding</keyword>
<dbReference type="NCBIfam" id="NF008955">
    <property type="entry name" value="PRK12297.1"/>
    <property type="match status" value="1"/>
</dbReference>
<comment type="cofactor">
    <cofactor evidence="8">
        <name>Mg(2+)</name>
        <dbReference type="ChEBI" id="CHEBI:18420"/>
    </cofactor>
</comment>
<gene>
    <name evidence="8" type="primary">obg</name>
    <name evidence="11" type="ORF">SCABRO_03120</name>
</gene>
<dbReference type="HAMAP" id="MF_01454">
    <property type="entry name" value="GTPase_Obg"/>
    <property type="match status" value="1"/>
</dbReference>
<dbReference type="PANTHER" id="PTHR11702:SF31">
    <property type="entry name" value="MITOCHONDRIAL RIBOSOME-ASSOCIATED GTPASE 2"/>
    <property type="match status" value="1"/>
</dbReference>
<evidence type="ECO:0000256" key="7">
    <source>
        <dbReference type="ARBA" id="ARBA00023134"/>
    </source>
</evidence>
<keyword evidence="3 8" id="KW-0479">Metal-binding</keyword>
<evidence type="ECO:0000256" key="2">
    <source>
        <dbReference type="ARBA" id="ARBA00022490"/>
    </source>
</evidence>
<proteinExistence type="inferred from homology"/>
<evidence type="ECO:0000313" key="11">
    <source>
        <dbReference type="EMBL" id="KHE91133.1"/>
    </source>
</evidence>
<dbReference type="InterPro" id="IPR006169">
    <property type="entry name" value="GTP1_OBG_dom"/>
</dbReference>
<dbReference type="CDD" id="cd01898">
    <property type="entry name" value="Obg"/>
    <property type="match status" value="1"/>
</dbReference>
<evidence type="ECO:0000259" key="9">
    <source>
        <dbReference type="PROSITE" id="PS51710"/>
    </source>
</evidence>
<feature type="binding site" evidence="8">
    <location>
        <position position="210"/>
    </location>
    <ligand>
        <name>Mg(2+)</name>
        <dbReference type="ChEBI" id="CHEBI:18420"/>
    </ligand>
</feature>
<evidence type="ECO:0000313" key="12">
    <source>
        <dbReference type="Proteomes" id="UP000030652"/>
    </source>
</evidence>
<keyword evidence="5 8" id="KW-0378">Hydrolase</keyword>
<evidence type="ECO:0000256" key="8">
    <source>
        <dbReference type="HAMAP-Rule" id="MF_01454"/>
    </source>
</evidence>
<dbReference type="NCBIfam" id="TIGR00231">
    <property type="entry name" value="small_GTP"/>
    <property type="match status" value="1"/>
</dbReference>
<comment type="function">
    <text evidence="8">An essential GTPase which binds GTP, GDP and possibly (p)ppGpp with moderate affinity, with high nucleotide exchange rates and a fairly low GTP hydrolysis rate. Plays a role in control of the cell cycle, stress response, ribosome biogenesis and in those bacteria that undergo differentiation, in morphogenesis control.</text>
</comment>
<evidence type="ECO:0000256" key="4">
    <source>
        <dbReference type="ARBA" id="ARBA00022741"/>
    </source>
</evidence>
<accession>A0A0B0EJ43</accession>
<dbReference type="PRINTS" id="PR00326">
    <property type="entry name" value="GTP1OBG"/>
</dbReference>
<feature type="binding site" evidence="8">
    <location>
        <begin position="228"/>
        <end position="232"/>
    </location>
    <ligand>
        <name>GTP</name>
        <dbReference type="ChEBI" id="CHEBI:37565"/>
    </ligand>
</feature>
<dbReference type="InterPro" id="IPR006074">
    <property type="entry name" value="GTP1-OBG_CS"/>
</dbReference>
<dbReference type="EC" id="3.6.5.-" evidence="8"/>
<keyword evidence="7 8" id="KW-0342">GTP-binding</keyword>
<dbReference type="GO" id="GO:0005737">
    <property type="term" value="C:cytoplasm"/>
    <property type="evidence" value="ECO:0007669"/>
    <property type="project" value="UniProtKB-SubCell"/>
</dbReference>
<sequence>MKLAVELVYILRSRTWLLSLAYQNQGSLNAPFFHIKIIMFIDEVRIYVKGGDGGDGGVSFRREKFVPRGGPNGGDGGNGGNVIIRANKNIDTLLDITSKTKFIAEDGGKGQNSNKNGKDGKDLIINVPKGTLIKDLKTGRTIKDLKENDMSIIIARGGRRGRGNAFFKSPIDQTPRFAEEGRNGHERWLRLELKLIADIGIIGLPNAGKSTLLSRISSARPKIADYPFTTLQPQLGIVELEDYKRLVFADIPGLIEGAHSGSGLGNTFLKHIERTRVVVHLIDISSTDLLKTYNLVRNELALFSSKLSEKAEIVAINKSDILDMETSRIMAEKLSKEISKPVYMISAVSGNNVKKLIKAASDLIDKENEEELLCLSSPADHDAIDKKGLTF</sequence>
<comment type="subunit">
    <text evidence="8">Monomer.</text>
</comment>
<dbReference type="FunFam" id="2.70.210.12:FF:000001">
    <property type="entry name" value="GTPase Obg"/>
    <property type="match status" value="1"/>
</dbReference>
<dbReference type="AlphaFoldDB" id="A0A0B0EJ43"/>
<dbReference type="GO" id="GO:0003924">
    <property type="term" value="F:GTPase activity"/>
    <property type="evidence" value="ECO:0007669"/>
    <property type="project" value="UniProtKB-UniRule"/>
</dbReference>
<dbReference type="PANTHER" id="PTHR11702">
    <property type="entry name" value="DEVELOPMENTALLY REGULATED GTP-BINDING PROTEIN-RELATED"/>
    <property type="match status" value="1"/>
</dbReference>
<feature type="binding site" evidence="8">
    <location>
        <begin position="346"/>
        <end position="348"/>
    </location>
    <ligand>
        <name>GTP</name>
        <dbReference type="ChEBI" id="CHEBI:37565"/>
    </ligand>
</feature>
<dbReference type="eggNOG" id="COG0536">
    <property type="taxonomic scope" value="Bacteria"/>
</dbReference>
<feature type="binding site" evidence="8">
    <location>
        <begin position="250"/>
        <end position="253"/>
    </location>
    <ligand>
        <name>GTP</name>
        <dbReference type="ChEBI" id="CHEBI:37565"/>
    </ligand>
</feature>
<feature type="domain" description="Obg" evidence="10">
    <location>
        <begin position="38"/>
        <end position="196"/>
    </location>
</feature>
<dbReference type="SUPFAM" id="SSF52540">
    <property type="entry name" value="P-loop containing nucleoside triphosphate hydrolases"/>
    <property type="match status" value="1"/>
</dbReference>
<dbReference type="Pfam" id="PF01926">
    <property type="entry name" value="MMR_HSR1"/>
    <property type="match status" value="1"/>
</dbReference>
<dbReference type="InterPro" id="IPR036726">
    <property type="entry name" value="GTP1_OBG_dom_sf"/>
</dbReference>
<protein>
    <recommendedName>
        <fullName evidence="8">GTPase Obg</fullName>
        <ecNumber evidence="8">3.6.5.-</ecNumber>
    </recommendedName>
    <alternativeName>
        <fullName evidence="8">GTP-binding protein Obg</fullName>
    </alternativeName>
</protein>
<dbReference type="NCBIfam" id="NF008956">
    <property type="entry name" value="PRK12299.1"/>
    <property type="match status" value="1"/>
</dbReference>
<keyword evidence="2 8" id="KW-0963">Cytoplasm</keyword>
<reference evidence="11 12" key="1">
    <citation type="submission" date="2014-10" db="EMBL/GenBank/DDBJ databases">
        <title>Draft genome of anammox bacterium scalindua brodae, obtained using differential coverage binning of sequence data from two enrichment reactors.</title>
        <authorList>
            <person name="Speth D.R."/>
            <person name="Russ L."/>
            <person name="Kartal B."/>
            <person name="Op den Camp H.J."/>
            <person name="Dutilh B.E."/>
            <person name="Jetten M.S."/>
        </authorList>
    </citation>
    <scope>NUCLEOTIDE SEQUENCE [LARGE SCALE GENOMIC DNA]</scope>
    <source>
        <strain evidence="11">RU1</strain>
    </source>
</reference>